<comment type="caution">
    <text evidence="1">The sequence shown here is derived from an EMBL/GenBank/DDBJ whole genome shotgun (WGS) entry which is preliminary data.</text>
</comment>
<name>A0A4Z2H197_9TELE</name>
<keyword evidence="2" id="KW-1185">Reference proteome</keyword>
<protein>
    <submittedName>
        <fullName evidence="1">Uncharacterized protein</fullName>
    </submittedName>
</protein>
<reference evidence="1 2" key="1">
    <citation type="submission" date="2019-03" db="EMBL/GenBank/DDBJ databases">
        <title>First draft genome of Liparis tanakae, snailfish: a comprehensive survey of snailfish specific genes.</title>
        <authorList>
            <person name="Kim W."/>
            <person name="Song I."/>
            <person name="Jeong J.-H."/>
            <person name="Kim D."/>
            <person name="Kim S."/>
            <person name="Ryu S."/>
            <person name="Song J.Y."/>
            <person name="Lee S.K."/>
        </authorList>
    </citation>
    <scope>NUCLEOTIDE SEQUENCE [LARGE SCALE GENOMIC DNA]</scope>
    <source>
        <tissue evidence="1">Muscle</tissue>
    </source>
</reference>
<sequence length="75" mass="7716">MVALVRRSPAREPGRFSSSWIRIMGGGWEGCPGDCVWGGITGEAAGGTEGGAGEGLPVSLLSHQRCSLFKAGARI</sequence>
<organism evidence="1 2">
    <name type="scientific">Liparis tanakae</name>
    <name type="common">Tanaka's snailfish</name>
    <dbReference type="NCBI Taxonomy" id="230148"/>
    <lineage>
        <taxon>Eukaryota</taxon>
        <taxon>Metazoa</taxon>
        <taxon>Chordata</taxon>
        <taxon>Craniata</taxon>
        <taxon>Vertebrata</taxon>
        <taxon>Euteleostomi</taxon>
        <taxon>Actinopterygii</taxon>
        <taxon>Neopterygii</taxon>
        <taxon>Teleostei</taxon>
        <taxon>Neoteleostei</taxon>
        <taxon>Acanthomorphata</taxon>
        <taxon>Eupercaria</taxon>
        <taxon>Perciformes</taxon>
        <taxon>Cottioidei</taxon>
        <taxon>Cottales</taxon>
        <taxon>Liparidae</taxon>
        <taxon>Liparis</taxon>
    </lineage>
</organism>
<evidence type="ECO:0000313" key="1">
    <source>
        <dbReference type="EMBL" id="TNN58604.1"/>
    </source>
</evidence>
<accession>A0A4Z2H197</accession>
<dbReference type="AlphaFoldDB" id="A0A4Z2H197"/>
<gene>
    <name evidence="1" type="ORF">EYF80_031224</name>
</gene>
<dbReference type="Proteomes" id="UP000314294">
    <property type="component" value="Unassembled WGS sequence"/>
</dbReference>
<dbReference type="EMBL" id="SRLO01000375">
    <property type="protein sequence ID" value="TNN58604.1"/>
    <property type="molecule type" value="Genomic_DNA"/>
</dbReference>
<proteinExistence type="predicted"/>
<evidence type="ECO:0000313" key="2">
    <source>
        <dbReference type="Proteomes" id="UP000314294"/>
    </source>
</evidence>